<dbReference type="Proteomes" id="UP000501374">
    <property type="component" value="Chromosome"/>
</dbReference>
<gene>
    <name evidence="2" type="ORF">EVG22_30605</name>
</gene>
<protein>
    <submittedName>
        <fullName evidence="2">DDE-type integrase/transposase/recombinase</fullName>
    </submittedName>
</protein>
<evidence type="ECO:0000259" key="1">
    <source>
        <dbReference type="Pfam" id="PF13610"/>
    </source>
</evidence>
<accession>A0A6H0TSQ9</accession>
<sequence>MKIKDQWMYLYHAVNSESNTIDFYLSETRDTKSDMMPL</sequence>
<evidence type="ECO:0000313" key="3">
    <source>
        <dbReference type="Proteomes" id="UP000501374"/>
    </source>
</evidence>
<organism evidence="2 3">
    <name type="scientific">Bacillus thuringiensis serovar andalousiensis</name>
    <dbReference type="NCBI Taxonomy" id="257985"/>
    <lineage>
        <taxon>Bacteria</taxon>
        <taxon>Bacillati</taxon>
        <taxon>Bacillota</taxon>
        <taxon>Bacilli</taxon>
        <taxon>Bacillales</taxon>
        <taxon>Bacillaceae</taxon>
        <taxon>Bacillus</taxon>
        <taxon>Bacillus cereus group</taxon>
    </lineage>
</organism>
<dbReference type="InterPro" id="IPR032874">
    <property type="entry name" value="DDE_dom"/>
</dbReference>
<reference evidence="3" key="1">
    <citation type="submission" date="2019-02" db="EMBL/GenBank/DDBJ databases">
        <title>Structural and Functional analysis of Lanthipeptide from Bacillus thuringiensis serovar andalousiensis B23193.</title>
        <authorList>
            <person name="Andreeva J.V."/>
            <person name="Grigoreva A."/>
        </authorList>
    </citation>
    <scope>NUCLEOTIDE SEQUENCE [LARGE SCALE GENOMIC DNA]</scope>
    <source>
        <strain evidence="3">B23193</strain>
    </source>
</reference>
<dbReference type="EMBL" id="CP035727">
    <property type="protein sequence ID" value="QIW22694.1"/>
    <property type="molecule type" value="Genomic_DNA"/>
</dbReference>
<proteinExistence type="predicted"/>
<evidence type="ECO:0000313" key="2">
    <source>
        <dbReference type="EMBL" id="QIW22694.1"/>
    </source>
</evidence>
<dbReference type="Pfam" id="PF13610">
    <property type="entry name" value="DDE_Tnp_IS240"/>
    <property type="match status" value="1"/>
</dbReference>
<dbReference type="AlphaFoldDB" id="A0A6H0TSQ9"/>
<feature type="domain" description="DDE" evidence="1">
    <location>
        <begin position="1"/>
        <end position="33"/>
    </location>
</feature>
<name>A0A6H0TSQ9_BACTU</name>